<feature type="compositionally biased region" description="Low complexity" evidence="1">
    <location>
        <begin position="30"/>
        <end position="51"/>
    </location>
</feature>
<feature type="region of interest" description="Disordered" evidence="1">
    <location>
        <begin position="30"/>
        <end position="72"/>
    </location>
</feature>
<feature type="chain" id="PRO_5029471802" description="DUF5666 domain-containing protein" evidence="2">
    <location>
        <begin position="31"/>
        <end position="164"/>
    </location>
</feature>
<dbReference type="AlphaFoldDB" id="A0A7K1L9D4"/>
<keyword evidence="5" id="KW-1185">Reference proteome</keyword>
<evidence type="ECO:0000256" key="1">
    <source>
        <dbReference type="SAM" id="MobiDB-lite"/>
    </source>
</evidence>
<reference evidence="4 5" key="1">
    <citation type="submission" date="2019-11" db="EMBL/GenBank/DDBJ databases">
        <authorList>
            <person name="Cao P."/>
        </authorList>
    </citation>
    <scope>NUCLEOTIDE SEQUENCE [LARGE SCALE GENOMIC DNA]</scope>
    <source>
        <strain evidence="4 5">NEAU-AAG5</strain>
    </source>
</reference>
<proteinExistence type="predicted"/>
<name>A0A7K1L9D4_9ACTN</name>
<gene>
    <name evidence="4" type="ORF">GNZ18_31160</name>
</gene>
<feature type="compositionally biased region" description="Basic and acidic residues" evidence="1">
    <location>
        <begin position="57"/>
        <end position="72"/>
    </location>
</feature>
<evidence type="ECO:0000259" key="3">
    <source>
        <dbReference type="Pfam" id="PF18914"/>
    </source>
</evidence>
<dbReference type="RefSeq" id="WP_156220228.1">
    <property type="nucleotide sequence ID" value="NZ_WOFH01000013.1"/>
</dbReference>
<feature type="domain" description="DUF5666" evidence="3">
    <location>
        <begin position="93"/>
        <end position="157"/>
    </location>
</feature>
<dbReference type="InterPro" id="IPR043724">
    <property type="entry name" value="DUF5666"/>
</dbReference>
<dbReference type="Proteomes" id="UP000432015">
    <property type="component" value="Unassembled WGS sequence"/>
</dbReference>
<keyword evidence="2" id="KW-0732">Signal</keyword>
<comment type="caution">
    <text evidence="4">The sequence shown here is derived from an EMBL/GenBank/DDBJ whole genome shotgun (WGS) entry which is preliminary data.</text>
</comment>
<evidence type="ECO:0000256" key="2">
    <source>
        <dbReference type="SAM" id="SignalP"/>
    </source>
</evidence>
<dbReference type="Pfam" id="PF18914">
    <property type="entry name" value="DUF5666"/>
    <property type="match status" value="1"/>
</dbReference>
<accession>A0A7K1L9D4</accession>
<dbReference type="EMBL" id="WOFH01000013">
    <property type="protein sequence ID" value="MUN41032.1"/>
    <property type="molecule type" value="Genomic_DNA"/>
</dbReference>
<sequence length="164" mass="17323">MRTNKKTLAAGIGSAGLLGLGLYLAVPAAAANPTPSPSASESPSSKPSGAPWRMHQRNGDAHPRRHGMGDFRGVHGEATVRREDGFHLSTWQRGAVTARSGATLTVRSEDGVSWTWTTDAKTVIRKEGDKSALSALANGDQVLVFGERSGNTRTAKLVRAPKKP</sequence>
<organism evidence="4 5">
    <name type="scientific">Actinomadura litoris</name>
    <dbReference type="NCBI Taxonomy" id="2678616"/>
    <lineage>
        <taxon>Bacteria</taxon>
        <taxon>Bacillati</taxon>
        <taxon>Actinomycetota</taxon>
        <taxon>Actinomycetes</taxon>
        <taxon>Streptosporangiales</taxon>
        <taxon>Thermomonosporaceae</taxon>
        <taxon>Actinomadura</taxon>
    </lineage>
</organism>
<feature type="signal peptide" evidence="2">
    <location>
        <begin position="1"/>
        <end position="30"/>
    </location>
</feature>
<evidence type="ECO:0000313" key="5">
    <source>
        <dbReference type="Proteomes" id="UP000432015"/>
    </source>
</evidence>
<protein>
    <recommendedName>
        <fullName evidence="3">DUF5666 domain-containing protein</fullName>
    </recommendedName>
</protein>
<evidence type="ECO:0000313" key="4">
    <source>
        <dbReference type="EMBL" id="MUN41032.1"/>
    </source>
</evidence>